<dbReference type="AlphaFoldDB" id="A0A0N8PMJ8"/>
<feature type="transmembrane region" description="Helical" evidence="1">
    <location>
        <begin position="28"/>
        <end position="49"/>
    </location>
</feature>
<comment type="caution">
    <text evidence="2">The sequence shown here is derived from an EMBL/GenBank/DDBJ whole genome shotgun (WGS) entry which is preliminary data.</text>
</comment>
<dbReference type="EMBL" id="LJCR01003843">
    <property type="protein sequence ID" value="KPV38925.1"/>
    <property type="molecule type" value="Genomic_DNA"/>
</dbReference>
<keyword evidence="1" id="KW-1133">Transmembrane helix</keyword>
<dbReference type="Proteomes" id="UP000050509">
    <property type="component" value="Unassembled WGS sequence"/>
</dbReference>
<keyword evidence="3" id="KW-1185">Reference proteome</keyword>
<reference evidence="2 3" key="1">
    <citation type="submission" date="2015-09" db="EMBL/GenBank/DDBJ databases">
        <title>Draft genome sequence of Kouleothrix aurantiaca JCM 19913.</title>
        <authorList>
            <person name="Hemp J."/>
        </authorList>
    </citation>
    <scope>NUCLEOTIDE SEQUENCE [LARGE SCALE GENOMIC DNA]</scope>
    <source>
        <strain evidence="2 3">COM-B</strain>
    </source>
</reference>
<keyword evidence="1" id="KW-0472">Membrane</keyword>
<evidence type="ECO:0000313" key="3">
    <source>
        <dbReference type="Proteomes" id="UP000050509"/>
    </source>
</evidence>
<evidence type="ECO:0000256" key="1">
    <source>
        <dbReference type="SAM" id="Phobius"/>
    </source>
</evidence>
<protein>
    <submittedName>
        <fullName evidence="2">Uncharacterized protein</fullName>
    </submittedName>
</protein>
<sequence>LCALIRGAYAAGQARPRALIVLPVIRAFWVNVHGAFALGLGMLAVVVAGETLRRLLRQAGAPDWSRLARLYLAAAGTVAATLINPSGAGLFGYVRTLLANGSIQSLVSEWPPPAPRGIANTVFFFSILALLAAFALGRRRPSITDLLLACAFLWLAWGS</sequence>
<organism evidence="2 3">
    <name type="scientific">Kouleothrix aurantiaca</name>
    <dbReference type="NCBI Taxonomy" id="186479"/>
    <lineage>
        <taxon>Bacteria</taxon>
        <taxon>Bacillati</taxon>
        <taxon>Chloroflexota</taxon>
        <taxon>Chloroflexia</taxon>
        <taxon>Chloroflexales</taxon>
        <taxon>Roseiflexineae</taxon>
        <taxon>Roseiflexaceae</taxon>
        <taxon>Kouleothrix</taxon>
    </lineage>
</organism>
<feature type="transmembrane region" description="Helical" evidence="1">
    <location>
        <begin position="114"/>
        <end position="136"/>
    </location>
</feature>
<evidence type="ECO:0000313" key="2">
    <source>
        <dbReference type="EMBL" id="KPV38925.1"/>
    </source>
</evidence>
<feature type="non-terminal residue" evidence="2">
    <location>
        <position position="1"/>
    </location>
</feature>
<keyword evidence="1" id="KW-0812">Transmembrane</keyword>
<proteinExistence type="predicted"/>
<gene>
    <name evidence="2" type="ORF">SE17_44655</name>
</gene>
<feature type="non-terminal residue" evidence="2">
    <location>
        <position position="159"/>
    </location>
</feature>
<name>A0A0N8PMJ8_9CHLR</name>
<feature type="transmembrane region" description="Helical" evidence="1">
    <location>
        <begin position="70"/>
        <end position="94"/>
    </location>
</feature>
<accession>A0A0N8PMJ8</accession>